<organism evidence="3 4">
    <name type="scientific">Berkelbacteria bacterium GW2011_GWA2_46_7</name>
    <dbReference type="NCBI Taxonomy" id="1618335"/>
    <lineage>
        <taxon>Bacteria</taxon>
        <taxon>Candidatus Berkelbacteria</taxon>
    </lineage>
</organism>
<dbReference type="Pfam" id="PF04203">
    <property type="entry name" value="Sortase"/>
    <property type="match status" value="1"/>
</dbReference>
<dbReference type="AlphaFoldDB" id="A0A0G1QET5"/>
<dbReference type="EMBL" id="LCMV01000022">
    <property type="protein sequence ID" value="KKU43541.1"/>
    <property type="molecule type" value="Genomic_DNA"/>
</dbReference>
<evidence type="ECO:0000313" key="3">
    <source>
        <dbReference type="EMBL" id="KKU43541.1"/>
    </source>
</evidence>
<keyword evidence="2" id="KW-0472">Membrane</keyword>
<evidence type="ECO:0000256" key="2">
    <source>
        <dbReference type="SAM" id="Phobius"/>
    </source>
</evidence>
<comment type="caution">
    <text evidence="3">The sequence shown here is derived from an EMBL/GenBank/DDBJ whole genome shotgun (WGS) entry which is preliminary data.</text>
</comment>
<dbReference type="Gene3D" id="2.40.260.10">
    <property type="entry name" value="Sortase"/>
    <property type="match status" value="1"/>
</dbReference>
<dbReference type="InterPro" id="IPR023365">
    <property type="entry name" value="Sortase_dom-sf"/>
</dbReference>
<feature type="transmembrane region" description="Helical" evidence="2">
    <location>
        <begin position="33"/>
        <end position="51"/>
    </location>
</feature>
<dbReference type="Proteomes" id="UP000034487">
    <property type="component" value="Unassembled WGS sequence"/>
</dbReference>
<dbReference type="NCBIfam" id="TIGR01076">
    <property type="entry name" value="sortase_fam"/>
    <property type="match status" value="1"/>
</dbReference>
<evidence type="ECO:0000313" key="4">
    <source>
        <dbReference type="Proteomes" id="UP000034487"/>
    </source>
</evidence>
<name>A0A0G1QET5_9BACT</name>
<reference evidence="3 4" key="1">
    <citation type="journal article" date="2015" name="Nature">
        <title>rRNA introns, odd ribosomes, and small enigmatic genomes across a large radiation of phyla.</title>
        <authorList>
            <person name="Brown C.T."/>
            <person name="Hug L.A."/>
            <person name="Thomas B.C."/>
            <person name="Sharon I."/>
            <person name="Castelle C.J."/>
            <person name="Singh A."/>
            <person name="Wilkins M.J."/>
            <person name="Williams K.H."/>
            <person name="Banfield J.F."/>
        </authorList>
    </citation>
    <scope>NUCLEOTIDE SEQUENCE [LARGE SCALE GENOMIC DNA]</scope>
</reference>
<keyword evidence="2" id="KW-1133">Transmembrane helix</keyword>
<keyword evidence="2" id="KW-0812">Transmembrane</keyword>
<dbReference type="InterPro" id="IPR005754">
    <property type="entry name" value="Sortase"/>
</dbReference>
<dbReference type="SUPFAM" id="SSF63817">
    <property type="entry name" value="Sortase"/>
    <property type="match status" value="1"/>
</dbReference>
<evidence type="ECO:0000256" key="1">
    <source>
        <dbReference type="ARBA" id="ARBA00022801"/>
    </source>
</evidence>
<keyword evidence="1" id="KW-0378">Hydrolase</keyword>
<dbReference type="GO" id="GO:0016787">
    <property type="term" value="F:hydrolase activity"/>
    <property type="evidence" value="ECO:0007669"/>
    <property type="project" value="UniProtKB-KW"/>
</dbReference>
<accession>A0A0G1QET5</accession>
<proteinExistence type="predicted"/>
<gene>
    <name evidence="3" type="ORF">UX60_C0022G0006</name>
</gene>
<sequence length="240" mass="26459">MPLRPVTFDENDLKKIFKSNTPVAKAWRQVRKGLIFCVWFAAIFAVIFYALNAPAFWQRASFVAKDSIKLPLVAPPAPVINYDPEIIISKIGVRAPVIYDASYGQIIERLRNGVVRYEGTANPGQIGNVVIVGHSSDYPWSTGLYKTIFALLDKLTVGDEIVLSHGPNRYVYTVTQTKVVKPTQLEVLGRTPEPTVTLITCYPVGTTLNRLVIVAKLAEGLIGSIQTTEPFLGVKLTSGR</sequence>
<protein>
    <submittedName>
        <fullName evidence="3">Sortase family protein</fullName>
    </submittedName>
</protein>